<feature type="domain" description="RNA polymerase sigma-70 region 2" evidence="6">
    <location>
        <begin position="29"/>
        <end position="93"/>
    </location>
</feature>
<dbReference type="PANTHER" id="PTHR43133:SF8">
    <property type="entry name" value="RNA POLYMERASE SIGMA FACTOR HI_1459-RELATED"/>
    <property type="match status" value="1"/>
</dbReference>
<dbReference type="SUPFAM" id="SSF88946">
    <property type="entry name" value="Sigma2 domain of RNA polymerase sigma factors"/>
    <property type="match status" value="1"/>
</dbReference>
<dbReference type="GO" id="GO:0016987">
    <property type="term" value="F:sigma factor activity"/>
    <property type="evidence" value="ECO:0007669"/>
    <property type="project" value="UniProtKB-KW"/>
</dbReference>
<name>A0A849SN28_UNCEI</name>
<keyword evidence="4" id="KW-0238">DNA-binding</keyword>
<dbReference type="Gene3D" id="1.10.10.10">
    <property type="entry name" value="Winged helix-like DNA-binding domain superfamily/Winged helix DNA-binding domain"/>
    <property type="match status" value="1"/>
</dbReference>
<dbReference type="InterPro" id="IPR013325">
    <property type="entry name" value="RNA_pol_sigma_r2"/>
</dbReference>
<organism evidence="8 9">
    <name type="scientific">Eiseniibacteriota bacterium</name>
    <dbReference type="NCBI Taxonomy" id="2212470"/>
    <lineage>
        <taxon>Bacteria</taxon>
        <taxon>Candidatus Eiseniibacteriota</taxon>
    </lineage>
</organism>
<comment type="similarity">
    <text evidence="1">Belongs to the sigma-70 factor family. ECF subfamily.</text>
</comment>
<dbReference type="InterPro" id="IPR036388">
    <property type="entry name" value="WH-like_DNA-bd_sf"/>
</dbReference>
<dbReference type="NCBIfam" id="TIGR02937">
    <property type="entry name" value="sigma70-ECF"/>
    <property type="match status" value="1"/>
</dbReference>
<dbReference type="EMBL" id="JABFRW010000101">
    <property type="protein sequence ID" value="NOT34217.1"/>
    <property type="molecule type" value="Genomic_DNA"/>
</dbReference>
<evidence type="ECO:0000256" key="4">
    <source>
        <dbReference type="ARBA" id="ARBA00023125"/>
    </source>
</evidence>
<evidence type="ECO:0000256" key="5">
    <source>
        <dbReference type="ARBA" id="ARBA00023163"/>
    </source>
</evidence>
<dbReference type="InterPro" id="IPR007630">
    <property type="entry name" value="RNA_pol_sigma70_r4"/>
</dbReference>
<dbReference type="SUPFAM" id="SSF88659">
    <property type="entry name" value="Sigma3 and sigma4 domains of RNA polymerase sigma factors"/>
    <property type="match status" value="1"/>
</dbReference>
<dbReference type="InterPro" id="IPR014284">
    <property type="entry name" value="RNA_pol_sigma-70_dom"/>
</dbReference>
<keyword evidence="5" id="KW-0804">Transcription</keyword>
<dbReference type="AlphaFoldDB" id="A0A849SN28"/>
<dbReference type="GO" id="GO:0006352">
    <property type="term" value="P:DNA-templated transcription initiation"/>
    <property type="evidence" value="ECO:0007669"/>
    <property type="project" value="InterPro"/>
</dbReference>
<dbReference type="InterPro" id="IPR013324">
    <property type="entry name" value="RNA_pol_sigma_r3/r4-like"/>
</dbReference>
<comment type="caution">
    <text evidence="8">The sequence shown here is derived from an EMBL/GenBank/DDBJ whole genome shotgun (WGS) entry which is preliminary data.</text>
</comment>
<proteinExistence type="inferred from homology"/>
<dbReference type="Gene3D" id="1.10.1740.10">
    <property type="match status" value="1"/>
</dbReference>
<feature type="domain" description="RNA polymerase sigma-70 region 4" evidence="7">
    <location>
        <begin position="125"/>
        <end position="174"/>
    </location>
</feature>
<evidence type="ECO:0000256" key="3">
    <source>
        <dbReference type="ARBA" id="ARBA00023082"/>
    </source>
</evidence>
<evidence type="ECO:0000313" key="9">
    <source>
        <dbReference type="Proteomes" id="UP000580839"/>
    </source>
</evidence>
<keyword evidence="3" id="KW-0731">Sigma factor</keyword>
<dbReference type="InterPro" id="IPR039425">
    <property type="entry name" value="RNA_pol_sigma-70-like"/>
</dbReference>
<sequence>MTVQSDAMDRGFGWGAVASEVDWEAQYAEQLPRIYNFLRYRVGPDEAEDLASRVFEKAWVHRHRYRRDRAAFGTWLIVIARNESIDHLRARRRHEPLEAAEHVASGGTPEDHAEHRSNVTRLGRLLEGLADRERELVALKYGAGLTNREIARTVKLGESNVGTILHRTIESLRQEWHKGEPQ</sequence>
<dbReference type="GO" id="GO:0003677">
    <property type="term" value="F:DNA binding"/>
    <property type="evidence" value="ECO:0007669"/>
    <property type="project" value="UniProtKB-KW"/>
</dbReference>
<evidence type="ECO:0000259" key="7">
    <source>
        <dbReference type="Pfam" id="PF04545"/>
    </source>
</evidence>
<dbReference type="Pfam" id="PF04545">
    <property type="entry name" value="Sigma70_r4"/>
    <property type="match status" value="1"/>
</dbReference>
<accession>A0A849SN28</accession>
<dbReference type="InterPro" id="IPR007627">
    <property type="entry name" value="RNA_pol_sigma70_r2"/>
</dbReference>
<evidence type="ECO:0000256" key="2">
    <source>
        <dbReference type="ARBA" id="ARBA00023015"/>
    </source>
</evidence>
<dbReference type="Proteomes" id="UP000580839">
    <property type="component" value="Unassembled WGS sequence"/>
</dbReference>
<evidence type="ECO:0000313" key="8">
    <source>
        <dbReference type="EMBL" id="NOT34217.1"/>
    </source>
</evidence>
<keyword evidence="2" id="KW-0805">Transcription regulation</keyword>
<evidence type="ECO:0000259" key="6">
    <source>
        <dbReference type="Pfam" id="PF04542"/>
    </source>
</evidence>
<gene>
    <name evidence="8" type="ORF">HOP12_08625</name>
</gene>
<protein>
    <submittedName>
        <fullName evidence="8">Sigma-70 family RNA polymerase sigma factor</fullName>
    </submittedName>
</protein>
<dbReference type="Pfam" id="PF04542">
    <property type="entry name" value="Sigma70_r2"/>
    <property type="match status" value="1"/>
</dbReference>
<dbReference type="PANTHER" id="PTHR43133">
    <property type="entry name" value="RNA POLYMERASE ECF-TYPE SIGMA FACTO"/>
    <property type="match status" value="1"/>
</dbReference>
<reference evidence="8 9" key="1">
    <citation type="submission" date="2020-04" db="EMBL/GenBank/DDBJ databases">
        <title>Metagenomic profiling of ammonia- and methane-oxidizing microorganisms in a Dutch drinking water treatment plant.</title>
        <authorList>
            <person name="Poghosyan L."/>
            <person name="Leucker S."/>
        </authorList>
    </citation>
    <scope>NUCLEOTIDE SEQUENCE [LARGE SCALE GENOMIC DNA]</scope>
    <source>
        <strain evidence="8">S-RSF-IL-03</strain>
    </source>
</reference>
<evidence type="ECO:0000256" key="1">
    <source>
        <dbReference type="ARBA" id="ARBA00010641"/>
    </source>
</evidence>